<dbReference type="InterPro" id="IPR013783">
    <property type="entry name" value="Ig-like_fold"/>
</dbReference>
<evidence type="ECO:0000313" key="1">
    <source>
        <dbReference type="EMBL" id="GBO99051.1"/>
    </source>
</evidence>
<dbReference type="OrthoDB" id="5969272at2759"/>
<organism evidence="1 2">
    <name type="scientific">Eumeta variegata</name>
    <name type="common">Bagworm moth</name>
    <name type="synonym">Eumeta japonica</name>
    <dbReference type="NCBI Taxonomy" id="151549"/>
    <lineage>
        <taxon>Eukaryota</taxon>
        <taxon>Metazoa</taxon>
        <taxon>Ecdysozoa</taxon>
        <taxon>Arthropoda</taxon>
        <taxon>Hexapoda</taxon>
        <taxon>Insecta</taxon>
        <taxon>Pterygota</taxon>
        <taxon>Neoptera</taxon>
        <taxon>Endopterygota</taxon>
        <taxon>Lepidoptera</taxon>
        <taxon>Glossata</taxon>
        <taxon>Ditrysia</taxon>
        <taxon>Tineoidea</taxon>
        <taxon>Psychidae</taxon>
        <taxon>Oiketicinae</taxon>
        <taxon>Eumeta</taxon>
    </lineage>
</organism>
<dbReference type="Proteomes" id="UP000299102">
    <property type="component" value="Unassembled WGS sequence"/>
</dbReference>
<protein>
    <submittedName>
        <fullName evidence="1">Down syndrome cell adhesion molecule-like protein Dscam2</fullName>
    </submittedName>
</protein>
<accession>A0A4C1SA98</accession>
<reference evidence="1 2" key="1">
    <citation type="journal article" date="2019" name="Commun. Biol.">
        <title>The bagworm genome reveals a unique fibroin gene that provides high tensile strength.</title>
        <authorList>
            <person name="Kono N."/>
            <person name="Nakamura H."/>
            <person name="Ohtoshi R."/>
            <person name="Tomita M."/>
            <person name="Numata K."/>
            <person name="Arakawa K."/>
        </authorList>
    </citation>
    <scope>NUCLEOTIDE SEQUENCE [LARGE SCALE GENOMIC DNA]</scope>
</reference>
<name>A0A4C1SA98_EUMVA</name>
<dbReference type="EMBL" id="BGZK01000002">
    <property type="protein sequence ID" value="GBO99051.1"/>
    <property type="molecule type" value="Genomic_DNA"/>
</dbReference>
<dbReference type="Gene3D" id="2.60.40.10">
    <property type="entry name" value="Immunoglobulins"/>
    <property type="match status" value="1"/>
</dbReference>
<dbReference type="AlphaFoldDB" id="A0A4C1SA98"/>
<comment type="caution">
    <text evidence="1">The sequence shown here is derived from an EMBL/GenBank/DDBJ whole genome shotgun (WGS) entry which is preliminary data.</text>
</comment>
<evidence type="ECO:0000313" key="2">
    <source>
        <dbReference type="Proteomes" id="UP000299102"/>
    </source>
</evidence>
<proteinExistence type="predicted"/>
<dbReference type="STRING" id="151549.A0A4C1SA98"/>
<gene>
    <name evidence="1" type="primary">Dscam2</name>
    <name evidence="1" type="ORF">EVAR_402_1</name>
</gene>
<sequence length="114" mass="12074">MQIVLHRVRPPAAPPALGGRHRVCRILVILGIDALSKCIKCGQLLFLLEPPTRLVFSNSTGARAACAAHGSPAPVVTWLAEDGAPLSDVPGLRFAVGDSNTVYDMVTDDESCLQ</sequence>
<keyword evidence="2" id="KW-1185">Reference proteome</keyword>